<evidence type="ECO:0000313" key="4">
    <source>
        <dbReference type="Proteomes" id="UP001152795"/>
    </source>
</evidence>
<feature type="domain" description="BROMI middle region" evidence="1">
    <location>
        <begin position="118"/>
        <end position="322"/>
    </location>
</feature>
<sequence>YEFVRQIRSHINTVLLPVVADEIEKRAVSGVDCHNAIPLIIEELLASQEYATLSQSILENIKSTVNEMIQSFDESSKQQTWTDGYSEYCGKYFSVDAIEEESSLSSSGKMSYMFMPHEKIRNIVQKLDMSQSIETRYQALVMLSQIPPSDVVTSEHWGTLKKSLSLALGDEDDRISDISLKLVSKIHIINNGHATCEVFTCLTHHLMHIFQENEHAQAQLDDGLNVANKNNQRIVKKFRLLCEFLHEIPSYWVRYPERFVEDILESSLALLSLGNSHFGLSSFNAIISPLHYLAILDPKASWFKKWMHGYYSRKSVVEQLKRHPSL</sequence>
<organism evidence="3 4">
    <name type="scientific">Paramuricea clavata</name>
    <name type="common">Red gorgonian</name>
    <name type="synonym">Violescent sea-whip</name>
    <dbReference type="NCBI Taxonomy" id="317549"/>
    <lineage>
        <taxon>Eukaryota</taxon>
        <taxon>Metazoa</taxon>
        <taxon>Cnidaria</taxon>
        <taxon>Anthozoa</taxon>
        <taxon>Octocorallia</taxon>
        <taxon>Malacalcyonacea</taxon>
        <taxon>Plexauridae</taxon>
        <taxon>Paramuricea</taxon>
    </lineage>
</organism>
<evidence type="ECO:0000259" key="2">
    <source>
        <dbReference type="Pfam" id="PF23431"/>
    </source>
</evidence>
<dbReference type="InterPro" id="IPR055391">
    <property type="entry name" value="BROMI_N"/>
</dbReference>
<dbReference type="EMBL" id="CACRXK020007787">
    <property type="protein sequence ID" value="CAB4013168.1"/>
    <property type="molecule type" value="Genomic_DNA"/>
</dbReference>
<evidence type="ECO:0000313" key="3">
    <source>
        <dbReference type="EMBL" id="CAB4013168.1"/>
    </source>
</evidence>
<keyword evidence="4" id="KW-1185">Reference proteome</keyword>
<accession>A0A6S7JRL7</accession>
<evidence type="ECO:0000259" key="1">
    <source>
        <dbReference type="Pfam" id="PF14961"/>
    </source>
</evidence>
<dbReference type="Pfam" id="PF23431">
    <property type="entry name" value="BROMI_N"/>
    <property type="match status" value="1"/>
</dbReference>
<reference evidence="3" key="1">
    <citation type="submission" date="2020-04" db="EMBL/GenBank/DDBJ databases">
        <authorList>
            <person name="Alioto T."/>
            <person name="Alioto T."/>
            <person name="Gomez Garrido J."/>
        </authorList>
    </citation>
    <scope>NUCLEOTIDE SEQUENCE</scope>
    <source>
        <strain evidence="3">A484AB</strain>
    </source>
</reference>
<dbReference type="InterPro" id="IPR032735">
    <property type="entry name" value="BROMI_M"/>
</dbReference>
<feature type="domain" description="BROMI N-terminal" evidence="2">
    <location>
        <begin position="1"/>
        <end position="78"/>
    </location>
</feature>
<dbReference type="AlphaFoldDB" id="A0A6S7JRL7"/>
<feature type="non-terminal residue" evidence="3">
    <location>
        <position position="1"/>
    </location>
</feature>
<name>A0A6S7JRL7_PARCT</name>
<comment type="caution">
    <text evidence="3">The sequence shown here is derived from an EMBL/GenBank/DDBJ whole genome shotgun (WGS) entry which is preliminary data.</text>
</comment>
<dbReference type="Proteomes" id="UP001152795">
    <property type="component" value="Unassembled WGS sequence"/>
</dbReference>
<proteinExistence type="predicted"/>
<protein>
    <submittedName>
        <fullName evidence="3">Uncharacterized protein</fullName>
    </submittedName>
</protein>
<feature type="non-terminal residue" evidence="3">
    <location>
        <position position="326"/>
    </location>
</feature>
<dbReference type="Pfam" id="PF14961">
    <property type="entry name" value="BROMI"/>
    <property type="match status" value="1"/>
</dbReference>
<gene>
    <name evidence="3" type="ORF">PACLA_8A044433</name>
</gene>
<dbReference type="OrthoDB" id="1668230at2759"/>